<protein>
    <submittedName>
        <fullName evidence="2">Uncharacterized protein</fullName>
    </submittedName>
</protein>
<sequence length="83" mass="9240">MRILILVLLLLVVLRKNPGARYIFSRKVELASGVSEIPATYMQYSVPNAKEGRSDSFNSILSYAPTECKVHIVPYQSSIVIAI</sequence>
<proteinExistence type="predicted"/>
<evidence type="ECO:0000313" key="3">
    <source>
        <dbReference type="Proteomes" id="UP000008177"/>
    </source>
</evidence>
<dbReference type="Proteomes" id="UP000008177">
    <property type="component" value="Unplaced contigs"/>
</dbReference>
<organism evidence="2 3">
    <name type="scientific">Botryotinia fuckeliana (strain T4)</name>
    <name type="common">Noble rot fungus</name>
    <name type="synonym">Botrytis cinerea</name>
    <dbReference type="NCBI Taxonomy" id="999810"/>
    <lineage>
        <taxon>Eukaryota</taxon>
        <taxon>Fungi</taxon>
        <taxon>Dikarya</taxon>
        <taxon>Ascomycota</taxon>
        <taxon>Pezizomycotina</taxon>
        <taxon>Leotiomycetes</taxon>
        <taxon>Helotiales</taxon>
        <taxon>Sclerotiniaceae</taxon>
        <taxon>Botrytis</taxon>
    </lineage>
</organism>
<reference evidence="3" key="1">
    <citation type="journal article" date="2011" name="PLoS Genet.">
        <title>Genomic analysis of the necrotrophic fungal pathogens Sclerotinia sclerotiorum and Botrytis cinerea.</title>
        <authorList>
            <person name="Amselem J."/>
            <person name="Cuomo C.A."/>
            <person name="van Kan J.A."/>
            <person name="Viaud M."/>
            <person name="Benito E.P."/>
            <person name="Couloux A."/>
            <person name="Coutinho P.M."/>
            <person name="de Vries R.P."/>
            <person name="Dyer P.S."/>
            <person name="Fillinger S."/>
            <person name="Fournier E."/>
            <person name="Gout L."/>
            <person name="Hahn M."/>
            <person name="Kohn L."/>
            <person name="Lapalu N."/>
            <person name="Plummer K.M."/>
            <person name="Pradier J.M."/>
            <person name="Quevillon E."/>
            <person name="Sharon A."/>
            <person name="Simon A."/>
            <person name="ten Have A."/>
            <person name="Tudzynski B."/>
            <person name="Tudzynski P."/>
            <person name="Wincker P."/>
            <person name="Andrew M."/>
            <person name="Anthouard V."/>
            <person name="Beever R.E."/>
            <person name="Beffa R."/>
            <person name="Benoit I."/>
            <person name="Bouzid O."/>
            <person name="Brault B."/>
            <person name="Chen Z."/>
            <person name="Choquer M."/>
            <person name="Collemare J."/>
            <person name="Cotton P."/>
            <person name="Danchin E.G."/>
            <person name="Da Silva C."/>
            <person name="Gautier A."/>
            <person name="Giraud C."/>
            <person name="Giraud T."/>
            <person name="Gonzalez C."/>
            <person name="Grossetete S."/>
            <person name="Guldener U."/>
            <person name="Henrissat B."/>
            <person name="Howlett B.J."/>
            <person name="Kodira C."/>
            <person name="Kretschmer M."/>
            <person name="Lappartient A."/>
            <person name="Leroch M."/>
            <person name="Levis C."/>
            <person name="Mauceli E."/>
            <person name="Neuveglise C."/>
            <person name="Oeser B."/>
            <person name="Pearson M."/>
            <person name="Poulain J."/>
            <person name="Poussereau N."/>
            <person name="Quesneville H."/>
            <person name="Rascle C."/>
            <person name="Schumacher J."/>
            <person name="Segurens B."/>
            <person name="Sexton A."/>
            <person name="Silva E."/>
            <person name="Sirven C."/>
            <person name="Soanes D.M."/>
            <person name="Talbot N.J."/>
            <person name="Templeton M."/>
            <person name="Yandava C."/>
            <person name="Yarden O."/>
            <person name="Zeng Q."/>
            <person name="Rollins J.A."/>
            <person name="Lebrun M.H."/>
            <person name="Dickman M."/>
        </authorList>
    </citation>
    <scope>NUCLEOTIDE SEQUENCE [LARGE SCALE GENOMIC DNA]</scope>
    <source>
        <strain evidence="3">T4</strain>
    </source>
</reference>
<dbReference type="EMBL" id="FQ790286">
    <property type="protein sequence ID" value="CCD47238.1"/>
    <property type="molecule type" value="Genomic_DNA"/>
</dbReference>
<accession>G2Y3J8</accession>
<name>G2Y3J8_BOTF4</name>
<dbReference type="InParanoid" id="G2Y3J8"/>
<evidence type="ECO:0000256" key="1">
    <source>
        <dbReference type="SAM" id="SignalP"/>
    </source>
</evidence>
<dbReference type="AlphaFoldDB" id="G2Y3J8"/>
<feature type="signal peptide" evidence="1">
    <location>
        <begin position="1"/>
        <end position="19"/>
    </location>
</feature>
<gene>
    <name evidence="2" type="ORF">BofuT4_uP003970.1</name>
</gene>
<keyword evidence="1" id="KW-0732">Signal</keyword>
<evidence type="ECO:0000313" key="2">
    <source>
        <dbReference type="EMBL" id="CCD47238.1"/>
    </source>
</evidence>
<dbReference type="HOGENOM" id="CLU_2542304_0_0_1"/>
<feature type="chain" id="PRO_5003439840" evidence="1">
    <location>
        <begin position="20"/>
        <end position="83"/>
    </location>
</feature>